<dbReference type="EMBL" id="CP126980">
    <property type="protein sequence ID" value="WIM99112.1"/>
    <property type="molecule type" value="Genomic_DNA"/>
</dbReference>
<dbReference type="Pfam" id="PF07080">
    <property type="entry name" value="DUF1348"/>
    <property type="match status" value="1"/>
</dbReference>
<dbReference type="PANTHER" id="PTHR31757:SF0">
    <property type="entry name" value="SLL0781 PROTEIN"/>
    <property type="match status" value="1"/>
</dbReference>
<dbReference type="InterPro" id="IPR032710">
    <property type="entry name" value="NTF2-like_dom_sf"/>
</dbReference>
<organism evidence="1 2">
    <name type="scientific">Actinoplanes oblitus</name>
    <dbReference type="NCBI Taxonomy" id="3040509"/>
    <lineage>
        <taxon>Bacteria</taxon>
        <taxon>Bacillati</taxon>
        <taxon>Actinomycetota</taxon>
        <taxon>Actinomycetes</taxon>
        <taxon>Micromonosporales</taxon>
        <taxon>Micromonosporaceae</taxon>
        <taxon>Actinoplanes</taxon>
    </lineage>
</organism>
<sequence length="149" mass="17262">MSALLPPFTAESAAAKVQAAEDAWNTRDPQRVALAYTEDSVWRNRDAFVTGRAAIVEFLTAKWERERDYALRKSLWAFTADRIAVRFQYECRDATGQWWRSYGNELWEFDERGLMRRREASIDDVPISEADRRIHGPRPAGDRTGIPLR</sequence>
<dbReference type="RefSeq" id="WP_284920551.1">
    <property type="nucleotide sequence ID" value="NZ_CP126980.1"/>
</dbReference>
<name>A0ABY8WNQ8_9ACTN</name>
<proteinExistence type="predicted"/>
<evidence type="ECO:0000313" key="1">
    <source>
        <dbReference type="EMBL" id="WIM99112.1"/>
    </source>
</evidence>
<accession>A0ABY8WNQ8</accession>
<protein>
    <submittedName>
        <fullName evidence="1">Nuclear transport factor 2 family protein</fullName>
    </submittedName>
</protein>
<reference evidence="1 2" key="1">
    <citation type="submission" date="2023-06" db="EMBL/GenBank/DDBJ databases">
        <authorList>
            <person name="Yushchuk O."/>
            <person name="Binda E."/>
            <person name="Ruckert-Reed C."/>
            <person name="Fedorenko V."/>
            <person name="Kalinowski J."/>
            <person name="Marinelli F."/>
        </authorList>
    </citation>
    <scope>NUCLEOTIDE SEQUENCE [LARGE SCALE GENOMIC DNA]</scope>
    <source>
        <strain evidence="1 2">NRRL 3884</strain>
    </source>
</reference>
<dbReference type="Gene3D" id="3.10.450.50">
    <property type="match status" value="1"/>
</dbReference>
<evidence type="ECO:0000313" key="2">
    <source>
        <dbReference type="Proteomes" id="UP001240150"/>
    </source>
</evidence>
<dbReference type="InterPro" id="IPR009783">
    <property type="entry name" value="DUF1348"/>
</dbReference>
<dbReference type="Proteomes" id="UP001240150">
    <property type="component" value="Chromosome"/>
</dbReference>
<dbReference type="PANTHER" id="PTHR31757">
    <property type="entry name" value="SLL0781 PROTEIN"/>
    <property type="match status" value="1"/>
</dbReference>
<gene>
    <name evidence="1" type="ORF">ACTOB_002751</name>
</gene>
<dbReference type="SUPFAM" id="SSF54427">
    <property type="entry name" value="NTF2-like"/>
    <property type="match status" value="1"/>
</dbReference>
<keyword evidence="2" id="KW-1185">Reference proteome</keyword>